<dbReference type="RefSeq" id="WP_015441966.1">
    <property type="nucleotide sequence ID" value="NC_020520.1"/>
</dbReference>
<dbReference type="EMBL" id="AP012057">
    <property type="protein sequence ID" value="BAN02719.1"/>
    <property type="molecule type" value="Genomic_DNA"/>
</dbReference>
<keyword evidence="2" id="KW-0812">Transmembrane</keyword>
<dbReference type="PANTHER" id="PTHR37826">
    <property type="entry name" value="FLOTILLIN BAND_7_5 DOMAIN PROTEIN"/>
    <property type="match status" value="1"/>
</dbReference>
<dbReference type="Proteomes" id="UP000011863">
    <property type="component" value="Chromosome"/>
</dbReference>
<protein>
    <recommendedName>
        <fullName evidence="5">Primosomal protein N' (Replication factor Y)-superfamily II helicase</fullName>
    </recommendedName>
</protein>
<feature type="compositionally biased region" description="Low complexity" evidence="1">
    <location>
        <begin position="24"/>
        <end position="40"/>
    </location>
</feature>
<name>A0A6C7EBZ8_ILUCY</name>
<evidence type="ECO:0000313" key="4">
    <source>
        <dbReference type="Proteomes" id="UP000011863"/>
    </source>
</evidence>
<proteinExistence type="predicted"/>
<keyword evidence="2" id="KW-1133">Transmembrane helix</keyword>
<accession>A0A6C7EBZ8</accession>
<dbReference type="OrthoDB" id="3182597at2"/>
<sequence length="425" mass="46794">MSDAPQPPPPPDPNASAPPPLPDPGAQAAPPADDASGAFDPAEALRKGSEQHSMALKHETQASRTYPCEACGGELHFDIPTQMLKCQHCGNTHELVDVDGDVKERDLREALALVRQGKMQRSANFLTDEKEIVCQNCGGHTTFTGSLTANKCPYCATPIQRDDVHAAPERLPVDAVLPFSVDQKSAEDLIDKWINGRWFAPSEFKTYNRTGSFQSVYMAYFTYDADTQTHYSGQRGITRTRTVGHGDNRRTETYTTWHHVSGVVGNVFDDIPILANTGFEKKRIDKLEPWPTETAKPYSAEFAAGHLARTYDHDVEECLGEATSIMENDIRATVRRDIGGDQQRISSMNINWREMTYKHMLLPLWLLTVIYDGRPFQVYINGVTGEVHGARPYSKVKIITAIALALLVVILIAVAVSAAGGGDSP</sequence>
<evidence type="ECO:0000256" key="2">
    <source>
        <dbReference type="SAM" id="Phobius"/>
    </source>
</evidence>
<evidence type="ECO:0000256" key="1">
    <source>
        <dbReference type="SAM" id="MobiDB-lite"/>
    </source>
</evidence>
<reference evidence="3 4" key="1">
    <citation type="journal article" date="2013" name="Int. J. Syst. Evol. Microbiol.">
        <title>Ilumatobacter nonamiense sp. nov. and Ilumatobacter coccineum sp. nov., isolated from seashore sand.</title>
        <authorList>
            <person name="Matsumoto A."/>
            <person name="Kasai H."/>
            <person name="Matsuo Y."/>
            <person name="Shizuri Y."/>
            <person name="Ichikawa N."/>
            <person name="Fujita N."/>
            <person name="Omura S."/>
            <person name="Takahashi Y."/>
        </authorList>
    </citation>
    <scope>NUCLEOTIDE SEQUENCE [LARGE SCALE GENOMIC DNA]</scope>
    <source>
        <strain evidence="4">NBRC 103263 / KCTC 29153 / YM16-304</strain>
    </source>
</reference>
<feature type="compositionally biased region" description="Pro residues" evidence="1">
    <location>
        <begin position="1"/>
        <end position="23"/>
    </location>
</feature>
<feature type="region of interest" description="Disordered" evidence="1">
    <location>
        <begin position="1"/>
        <end position="40"/>
    </location>
</feature>
<dbReference type="AlphaFoldDB" id="A0A6C7EBZ8"/>
<feature type="transmembrane region" description="Helical" evidence="2">
    <location>
        <begin position="398"/>
        <end position="419"/>
    </location>
</feature>
<keyword evidence="4" id="KW-1185">Reference proteome</keyword>
<dbReference type="PANTHER" id="PTHR37826:SF3">
    <property type="entry name" value="J DOMAIN-CONTAINING PROTEIN"/>
    <property type="match status" value="1"/>
</dbReference>
<gene>
    <name evidence="3" type="ORF">YM304_24050</name>
</gene>
<keyword evidence="2" id="KW-0472">Membrane</keyword>
<organism evidence="3 4">
    <name type="scientific">Ilumatobacter coccineus (strain NBRC 103263 / KCTC 29153 / YM16-304)</name>
    <dbReference type="NCBI Taxonomy" id="1313172"/>
    <lineage>
        <taxon>Bacteria</taxon>
        <taxon>Bacillati</taxon>
        <taxon>Actinomycetota</taxon>
        <taxon>Acidimicrobiia</taxon>
        <taxon>Acidimicrobiales</taxon>
        <taxon>Ilumatobacteraceae</taxon>
        <taxon>Ilumatobacter</taxon>
    </lineage>
</organism>
<evidence type="ECO:0008006" key="5">
    <source>
        <dbReference type="Google" id="ProtNLM"/>
    </source>
</evidence>
<evidence type="ECO:0000313" key="3">
    <source>
        <dbReference type="EMBL" id="BAN02719.1"/>
    </source>
</evidence>
<dbReference type="KEGG" id="aym:YM304_24050"/>